<dbReference type="STRING" id="1116472.MGMO_8c00570"/>
<evidence type="ECO:0000313" key="2">
    <source>
        <dbReference type="Proteomes" id="UP000017842"/>
    </source>
</evidence>
<dbReference type="EMBL" id="AYLO01000008">
    <property type="protein sequence ID" value="ESS73920.1"/>
    <property type="molecule type" value="Genomic_DNA"/>
</dbReference>
<protein>
    <submittedName>
        <fullName evidence="1">Uncharacterized protein</fullName>
    </submittedName>
</protein>
<evidence type="ECO:0000313" key="1">
    <source>
        <dbReference type="EMBL" id="ESS73920.1"/>
    </source>
</evidence>
<proteinExistence type="predicted"/>
<sequence length="183" mass="21279">MAEKLSLTILKQLLKTKTNMDLIEDIASLYKTFPQVKEHYQAKFSGGDDSAIQRKYKNIVRAEFVPGFKKEYPDARVSIARKAISEYKKVAVSKYGIADIMLAYVESGVVYTNEFGDIDEPFYNSMVSMYENTLKFLLKEQMLAEFEDRLLAVVNNTRGIGWGFHDDLRYCYEEYVHIRHKDQ</sequence>
<accession>V5BKR7</accession>
<reference evidence="1 2" key="1">
    <citation type="journal article" date="2013" name="Genome Announc.">
        <title>Draft Genome Sequence of the Methanotrophic Gammaproteobacterium Methyloglobulus morosus DSM 22980 Strain KoM1.</title>
        <authorList>
            <person name="Poehlein A."/>
            <person name="Deutzmann J.S."/>
            <person name="Daniel R."/>
            <person name="Simeonova D.D."/>
        </authorList>
    </citation>
    <scope>NUCLEOTIDE SEQUENCE [LARGE SCALE GENOMIC DNA]</scope>
    <source>
        <strain evidence="1 2">KoM1</strain>
    </source>
</reference>
<organism evidence="1 2">
    <name type="scientific">Methyloglobulus morosus KoM1</name>
    <dbReference type="NCBI Taxonomy" id="1116472"/>
    <lineage>
        <taxon>Bacteria</taxon>
        <taxon>Pseudomonadati</taxon>
        <taxon>Pseudomonadota</taxon>
        <taxon>Gammaproteobacteria</taxon>
        <taxon>Methylococcales</taxon>
        <taxon>Methylococcaceae</taxon>
        <taxon>Methyloglobulus</taxon>
    </lineage>
</organism>
<dbReference type="OrthoDB" id="9801392at2"/>
<gene>
    <name evidence="1" type="ORF">MGMO_8c00570</name>
</gene>
<dbReference type="eggNOG" id="ENOG50315P5">
    <property type="taxonomic scope" value="Bacteria"/>
</dbReference>
<dbReference type="Pfam" id="PF19652">
    <property type="entry name" value="DUF6155"/>
    <property type="match status" value="1"/>
</dbReference>
<dbReference type="InterPro" id="IPR046153">
    <property type="entry name" value="DUF6155"/>
</dbReference>
<dbReference type="AlphaFoldDB" id="V5BKR7"/>
<dbReference type="RefSeq" id="WP_023493155.1">
    <property type="nucleotide sequence ID" value="NZ_AYLO01000008.1"/>
</dbReference>
<keyword evidence="2" id="KW-1185">Reference proteome</keyword>
<dbReference type="Proteomes" id="UP000017842">
    <property type="component" value="Unassembled WGS sequence"/>
</dbReference>
<comment type="caution">
    <text evidence="1">The sequence shown here is derived from an EMBL/GenBank/DDBJ whole genome shotgun (WGS) entry which is preliminary data.</text>
</comment>
<name>V5BKR7_9GAMM</name>